<proteinExistence type="predicted"/>
<feature type="domain" description="Doubled CXXCH motif" evidence="3">
    <location>
        <begin position="226"/>
        <end position="265"/>
    </location>
</feature>
<evidence type="ECO:0000259" key="3">
    <source>
        <dbReference type="Pfam" id="PF09699"/>
    </source>
</evidence>
<dbReference type="EMBL" id="FUXM01000002">
    <property type="protein sequence ID" value="SJZ55778.1"/>
    <property type="molecule type" value="Genomic_DNA"/>
</dbReference>
<evidence type="ECO:0000256" key="2">
    <source>
        <dbReference type="SAM" id="Phobius"/>
    </source>
</evidence>
<dbReference type="Pfam" id="PF09699">
    <property type="entry name" value="Paired_CXXCH_1"/>
    <property type="match status" value="5"/>
</dbReference>
<organism evidence="4 5">
    <name type="scientific">Carboxydocella sporoproducens DSM 16521</name>
    <dbReference type="NCBI Taxonomy" id="1121270"/>
    <lineage>
        <taxon>Bacteria</taxon>
        <taxon>Bacillati</taxon>
        <taxon>Bacillota</taxon>
        <taxon>Clostridia</taxon>
        <taxon>Eubacteriales</taxon>
        <taxon>Clostridiales Family XVI. Incertae Sedis</taxon>
        <taxon>Carboxydocella</taxon>
    </lineage>
</organism>
<dbReference type="InterPro" id="IPR010177">
    <property type="entry name" value="Paired_CXXCH_1"/>
</dbReference>
<dbReference type="Proteomes" id="UP000189933">
    <property type="component" value="Unassembled WGS sequence"/>
</dbReference>
<sequence length="326" mass="37425">MAVKELLIVVLIGLIIVGIFVNIYQLDLKEFFLESLLGLVSPNKYAEVESKKNLINRIPREFKVCLDCHDTLVQKLQEKNTHLPAVMGQCGVCHVVTGHPGASAQYTLPLNELCFTCHNRIWDKQNQYQHRPFELGKCADCHDPHGSPNQYNLRLVPQLLCNTCHNMGIRYGKYKVQHPPFATNQCLGCHYPHSSPYPKNLRAPVNELCNTCHFATLPGQYALVKHPPFRDGRCIECHHPHASDNMRMLRKPIPYLCLNCHDNERQIGWYKKMHPYGEKFPDRAEGGSVTCLSCHHPHGTGNPRMWRRPGNYLCFGCHRNKMEPMR</sequence>
<evidence type="ECO:0000313" key="4">
    <source>
        <dbReference type="EMBL" id="SJZ55778.1"/>
    </source>
</evidence>
<dbReference type="InterPro" id="IPR036280">
    <property type="entry name" value="Multihaem_cyt_sf"/>
</dbReference>
<keyword evidence="2" id="KW-0472">Membrane</keyword>
<keyword evidence="1" id="KW-0732">Signal</keyword>
<dbReference type="SUPFAM" id="SSF48695">
    <property type="entry name" value="Multiheme cytochromes"/>
    <property type="match status" value="1"/>
</dbReference>
<evidence type="ECO:0000313" key="5">
    <source>
        <dbReference type="Proteomes" id="UP000189933"/>
    </source>
</evidence>
<keyword evidence="2" id="KW-0812">Transmembrane</keyword>
<dbReference type="RefSeq" id="WP_078664372.1">
    <property type="nucleotide sequence ID" value="NZ_FUXM01000002.1"/>
</dbReference>
<feature type="domain" description="Doubled CXXCH motif" evidence="3">
    <location>
        <begin position="82"/>
        <end position="119"/>
    </location>
</feature>
<dbReference type="AlphaFoldDB" id="A0A1T4LMN6"/>
<dbReference type="InterPro" id="IPR051829">
    <property type="entry name" value="Multiheme_Cytochr_ET"/>
</dbReference>
<gene>
    <name evidence="4" type="ORF">SAMN02745885_00212</name>
</gene>
<protein>
    <submittedName>
        <fullName evidence="4">Doubled CXXCH domain-containing protein</fullName>
    </submittedName>
</protein>
<reference evidence="5" key="1">
    <citation type="submission" date="2017-02" db="EMBL/GenBank/DDBJ databases">
        <authorList>
            <person name="Varghese N."/>
            <person name="Submissions S."/>
        </authorList>
    </citation>
    <scope>NUCLEOTIDE SEQUENCE [LARGE SCALE GENOMIC DNA]</scope>
    <source>
        <strain evidence="5">DSM 16521</strain>
    </source>
</reference>
<dbReference type="Gene3D" id="3.90.10.10">
    <property type="entry name" value="Cytochrome C3"/>
    <property type="match status" value="1"/>
</dbReference>
<name>A0A1T4LMN6_9FIRM</name>
<dbReference type="PANTHER" id="PTHR35038:SF6">
    <property type="entry name" value="SURFACE LOCALIZED DECAHEME CYTOCHROME C LIPOPROTEIN"/>
    <property type="match status" value="1"/>
</dbReference>
<dbReference type="OrthoDB" id="9814800at2"/>
<accession>A0A1T4LMN6</accession>
<dbReference type="NCBIfam" id="TIGR01905">
    <property type="entry name" value="paired_CXXCH_1"/>
    <property type="match status" value="4"/>
</dbReference>
<feature type="domain" description="Doubled CXXCH motif" evidence="3">
    <location>
        <begin position="178"/>
        <end position="213"/>
    </location>
</feature>
<dbReference type="PANTHER" id="PTHR35038">
    <property type="entry name" value="DISSIMILATORY SULFITE REDUCTASE SIRA"/>
    <property type="match status" value="1"/>
</dbReference>
<feature type="domain" description="Doubled CXXCH motif" evidence="3">
    <location>
        <begin position="290"/>
        <end position="322"/>
    </location>
</feature>
<keyword evidence="2" id="KW-1133">Transmembrane helix</keyword>
<feature type="domain" description="Doubled CXXCH motif" evidence="3">
    <location>
        <begin position="130"/>
        <end position="166"/>
    </location>
</feature>
<dbReference type="Gene3D" id="1.10.1130.10">
    <property type="entry name" value="Flavocytochrome C3, Chain A"/>
    <property type="match status" value="1"/>
</dbReference>
<keyword evidence="5" id="KW-1185">Reference proteome</keyword>
<evidence type="ECO:0000256" key="1">
    <source>
        <dbReference type="ARBA" id="ARBA00022729"/>
    </source>
</evidence>
<dbReference type="GO" id="GO:0016491">
    <property type="term" value="F:oxidoreductase activity"/>
    <property type="evidence" value="ECO:0007669"/>
    <property type="project" value="TreeGrafter"/>
</dbReference>
<feature type="transmembrane region" description="Helical" evidence="2">
    <location>
        <begin position="6"/>
        <end position="24"/>
    </location>
</feature>